<dbReference type="SUPFAM" id="SSF54654">
    <property type="entry name" value="CI-2 family of serine protease inhibitors"/>
    <property type="match status" value="1"/>
</dbReference>
<dbReference type="GO" id="GO:0004867">
    <property type="term" value="F:serine-type endopeptidase inhibitor activity"/>
    <property type="evidence" value="ECO:0007669"/>
    <property type="project" value="UniProtKB-KW"/>
</dbReference>
<keyword evidence="6" id="KW-1185">Reference proteome</keyword>
<comment type="similarity">
    <text evidence="1">Belongs to the protease inhibitor I13 (potato type I serine protease inhibitor) family.</text>
</comment>
<accession>A0AAD8X8N6</accession>
<dbReference type="InterPro" id="IPR000864">
    <property type="entry name" value="Prot_inh_pot1"/>
</dbReference>
<comment type="caution">
    <text evidence="5">The sequence shown here is derived from an EMBL/GenBank/DDBJ whole genome shotgun (WGS) entry which is preliminary data.</text>
</comment>
<evidence type="ECO:0000256" key="4">
    <source>
        <dbReference type="SAM" id="MobiDB-lite"/>
    </source>
</evidence>
<evidence type="ECO:0000256" key="1">
    <source>
        <dbReference type="ARBA" id="ARBA00008210"/>
    </source>
</evidence>
<evidence type="ECO:0000256" key="3">
    <source>
        <dbReference type="ARBA" id="ARBA00022900"/>
    </source>
</evidence>
<keyword evidence="3" id="KW-0722">Serine protease inhibitor</keyword>
<organism evidence="5 6">
    <name type="scientific">Lolium multiflorum</name>
    <name type="common">Italian ryegrass</name>
    <name type="synonym">Lolium perenne subsp. multiflorum</name>
    <dbReference type="NCBI Taxonomy" id="4521"/>
    <lineage>
        <taxon>Eukaryota</taxon>
        <taxon>Viridiplantae</taxon>
        <taxon>Streptophyta</taxon>
        <taxon>Embryophyta</taxon>
        <taxon>Tracheophyta</taxon>
        <taxon>Spermatophyta</taxon>
        <taxon>Magnoliopsida</taxon>
        <taxon>Liliopsida</taxon>
        <taxon>Poales</taxon>
        <taxon>Poaceae</taxon>
        <taxon>BOP clade</taxon>
        <taxon>Pooideae</taxon>
        <taxon>Poodae</taxon>
        <taxon>Poeae</taxon>
        <taxon>Poeae Chloroplast Group 2 (Poeae type)</taxon>
        <taxon>Loliodinae</taxon>
        <taxon>Loliinae</taxon>
        <taxon>Lolium</taxon>
    </lineage>
</organism>
<name>A0AAD8X8N6_LOLMU</name>
<evidence type="ECO:0000313" key="6">
    <source>
        <dbReference type="Proteomes" id="UP001231189"/>
    </source>
</evidence>
<dbReference type="AlphaFoldDB" id="A0AAD8X8N6"/>
<sequence>MTSRSLPRSNSEDARALPARPDSSDGLDPYHPLPSGGLGNTRLPRDETPRANPARASPRPPDLSPRPRSRPAAATHGHGRAGVGTRQQREPAAPPPRRKHADLAPGGRRRLLRRDAAPADCAGPRRHRQTRGRGGPAAAPGLCPETPSGGGEGGRRRREGWLRGCCSTPVEPTMSSLDVTATGEEPKRTWPEVVGLPIKEAREIILKDKPDADIVVLPVGTPTTRDLRPDRVRIFVDTVASTPHVG</sequence>
<dbReference type="Pfam" id="PF00280">
    <property type="entry name" value="potato_inhibit"/>
    <property type="match status" value="1"/>
</dbReference>
<evidence type="ECO:0000313" key="5">
    <source>
        <dbReference type="EMBL" id="KAK1698252.1"/>
    </source>
</evidence>
<dbReference type="PRINTS" id="PR00292">
    <property type="entry name" value="POTATOINHBTR"/>
</dbReference>
<protein>
    <recommendedName>
        <fullName evidence="7">Subtilisin-chymotrypsin inhibitor-2A</fullName>
    </recommendedName>
</protein>
<reference evidence="5" key="1">
    <citation type="submission" date="2023-07" db="EMBL/GenBank/DDBJ databases">
        <title>A chromosome-level genome assembly of Lolium multiflorum.</title>
        <authorList>
            <person name="Chen Y."/>
            <person name="Copetti D."/>
            <person name="Kolliker R."/>
            <person name="Studer B."/>
        </authorList>
    </citation>
    <scope>NUCLEOTIDE SEQUENCE</scope>
    <source>
        <strain evidence="5">02402/16</strain>
        <tissue evidence="5">Leaf</tissue>
    </source>
</reference>
<dbReference type="InterPro" id="IPR036354">
    <property type="entry name" value="Prot_inh_pot1_sf"/>
</dbReference>
<evidence type="ECO:0008006" key="7">
    <source>
        <dbReference type="Google" id="ProtNLM"/>
    </source>
</evidence>
<dbReference type="Gene3D" id="3.30.10.10">
    <property type="entry name" value="Trypsin Inhibitor V, subunit A"/>
    <property type="match status" value="1"/>
</dbReference>
<dbReference type="Proteomes" id="UP001231189">
    <property type="component" value="Unassembled WGS sequence"/>
</dbReference>
<feature type="region of interest" description="Disordered" evidence="4">
    <location>
        <begin position="1"/>
        <end position="184"/>
    </location>
</feature>
<dbReference type="GO" id="GO:0009611">
    <property type="term" value="P:response to wounding"/>
    <property type="evidence" value="ECO:0007669"/>
    <property type="project" value="InterPro"/>
</dbReference>
<gene>
    <name evidence="5" type="ORF">QYE76_014949</name>
</gene>
<dbReference type="PANTHER" id="PTHR33091">
    <property type="entry name" value="PROTEIN, PUTATIVE, EXPRESSED-RELATED"/>
    <property type="match status" value="1"/>
</dbReference>
<keyword evidence="2" id="KW-0646">Protease inhibitor</keyword>
<proteinExistence type="inferred from homology"/>
<dbReference type="PANTHER" id="PTHR33091:SF115">
    <property type="entry name" value="MBD DOMAIN-CONTAINING PROTEIN"/>
    <property type="match status" value="1"/>
</dbReference>
<evidence type="ECO:0000256" key="2">
    <source>
        <dbReference type="ARBA" id="ARBA00022690"/>
    </source>
</evidence>
<dbReference type="EMBL" id="JAUUTY010000001">
    <property type="protein sequence ID" value="KAK1698252.1"/>
    <property type="molecule type" value="Genomic_DNA"/>
</dbReference>